<keyword evidence="1" id="KW-0812">Transmembrane</keyword>
<dbReference type="RefSeq" id="WP_093577933.1">
    <property type="nucleotide sequence ID" value="NZ_FPBA01000002.1"/>
</dbReference>
<dbReference type="AlphaFoldDB" id="A0A1I6XQJ5"/>
<keyword evidence="1" id="KW-1133">Transmembrane helix</keyword>
<proteinExistence type="predicted"/>
<evidence type="ECO:0000256" key="1">
    <source>
        <dbReference type="SAM" id="Phobius"/>
    </source>
</evidence>
<gene>
    <name evidence="2" type="ORF">SAMN05660657_00558</name>
</gene>
<dbReference type="Proteomes" id="UP000199546">
    <property type="component" value="Unassembled WGS sequence"/>
</dbReference>
<evidence type="ECO:0000313" key="2">
    <source>
        <dbReference type="EMBL" id="SFT40377.1"/>
    </source>
</evidence>
<organism evidence="2 3">
    <name type="scientific">Geodermatophilus amargosae</name>
    <dbReference type="NCBI Taxonomy" id="1296565"/>
    <lineage>
        <taxon>Bacteria</taxon>
        <taxon>Bacillati</taxon>
        <taxon>Actinomycetota</taxon>
        <taxon>Actinomycetes</taxon>
        <taxon>Geodermatophilales</taxon>
        <taxon>Geodermatophilaceae</taxon>
        <taxon>Geodermatophilus</taxon>
    </lineage>
</organism>
<dbReference type="EMBL" id="FPBA01000002">
    <property type="protein sequence ID" value="SFT40377.1"/>
    <property type="molecule type" value="Genomic_DNA"/>
</dbReference>
<feature type="transmembrane region" description="Helical" evidence="1">
    <location>
        <begin position="12"/>
        <end position="33"/>
    </location>
</feature>
<feature type="transmembrane region" description="Helical" evidence="1">
    <location>
        <begin position="53"/>
        <end position="72"/>
    </location>
</feature>
<evidence type="ECO:0000313" key="3">
    <source>
        <dbReference type="Proteomes" id="UP000199546"/>
    </source>
</evidence>
<keyword evidence="3" id="KW-1185">Reference proteome</keyword>
<name>A0A1I6XQJ5_9ACTN</name>
<protein>
    <recommendedName>
        <fullName evidence="4">Acyltransferase family protein</fullName>
    </recommendedName>
</protein>
<sequence length="111" mass="11469">MTRDRGVDALRGLALTGVVAGHWLVTAPGVPGAVDGRVATGSPLREMPALAPVSWLLQTLALFFLLACWAAARGTGGTPWTAQPRRLALPVGALVAGVAGPGSRGRRPRWP</sequence>
<accession>A0A1I6XQJ5</accession>
<evidence type="ECO:0008006" key="4">
    <source>
        <dbReference type="Google" id="ProtNLM"/>
    </source>
</evidence>
<keyword evidence="1" id="KW-0472">Membrane</keyword>
<dbReference type="OrthoDB" id="8206682at2"/>
<dbReference type="STRING" id="1296565.SAMN05660657_00558"/>
<reference evidence="3" key="1">
    <citation type="submission" date="2016-10" db="EMBL/GenBank/DDBJ databases">
        <authorList>
            <person name="Varghese N."/>
            <person name="Submissions S."/>
        </authorList>
    </citation>
    <scope>NUCLEOTIDE SEQUENCE [LARGE SCALE GENOMIC DNA]</scope>
    <source>
        <strain evidence="3">DSM 46136</strain>
    </source>
</reference>